<dbReference type="Gene3D" id="3.40.50.300">
    <property type="entry name" value="P-loop containing nucleotide triphosphate hydrolases"/>
    <property type="match status" value="1"/>
</dbReference>
<evidence type="ECO:0000259" key="1">
    <source>
        <dbReference type="Pfam" id="PF01656"/>
    </source>
</evidence>
<dbReference type="RefSeq" id="WP_068040084.1">
    <property type="nucleotide sequence ID" value="NZ_JAAXOO010000002.1"/>
</dbReference>
<dbReference type="PANTHER" id="PTHR13696:SF52">
    <property type="entry name" value="PARA FAMILY PROTEIN CT_582"/>
    <property type="match status" value="1"/>
</dbReference>
<name>A0A846XHI4_9NOCA</name>
<dbReference type="Proteomes" id="UP000565715">
    <property type="component" value="Unassembled WGS sequence"/>
</dbReference>
<gene>
    <name evidence="2" type="ORF">HGA13_09605</name>
</gene>
<proteinExistence type="predicted"/>
<dbReference type="Pfam" id="PF01656">
    <property type="entry name" value="CbiA"/>
    <property type="match status" value="1"/>
</dbReference>
<dbReference type="InterPro" id="IPR027417">
    <property type="entry name" value="P-loop_NTPase"/>
</dbReference>
<sequence>MLIFSTSDKGGTGRSVTSCNLAYRLCLTGRNVAYVDFDFGSPTAGALYEISAVERGVADGGVHSYLLGETGAAARVDVGTATDRPELKRIGPRAGRLVLFPGDEGGAEFLTTSDAVVTRCAELLVALEQEFRVVFVDLSAGRSVALELALQATALPQLRNRTTRWLIFHRWTRQHILAAAGLVHGPHGLLETGSVCGHDPAELLGSTRYVRTAVPHGDSHPVAQRAAQAAWLQEQDVALRRLATANRLGTTAVLGETPMEPVLQWREQLILDSDVNAHIANPGTASAYTELAHLLVDTAMWERLQ</sequence>
<dbReference type="EMBL" id="JAAXOO010000002">
    <property type="protein sequence ID" value="NKY33324.1"/>
    <property type="molecule type" value="Genomic_DNA"/>
</dbReference>
<dbReference type="InterPro" id="IPR050678">
    <property type="entry name" value="DNA_Partitioning_ATPase"/>
</dbReference>
<dbReference type="NCBIfam" id="NF040564">
    <property type="entry name" value="SCO2523_fam"/>
    <property type="match status" value="1"/>
</dbReference>
<feature type="domain" description="CobQ/CobB/MinD/ParA nucleotide binding" evidence="1">
    <location>
        <begin position="4"/>
        <end position="105"/>
    </location>
</feature>
<accession>A0A846XHI4</accession>
<keyword evidence="3" id="KW-1185">Reference proteome</keyword>
<dbReference type="InterPro" id="IPR002586">
    <property type="entry name" value="CobQ/CobB/MinD/ParA_Nub-bd_dom"/>
</dbReference>
<organism evidence="2 3">
    <name type="scientific">Nocardia speluncae</name>
    <dbReference type="NCBI Taxonomy" id="419477"/>
    <lineage>
        <taxon>Bacteria</taxon>
        <taxon>Bacillati</taxon>
        <taxon>Actinomycetota</taxon>
        <taxon>Actinomycetes</taxon>
        <taxon>Mycobacteriales</taxon>
        <taxon>Nocardiaceae</taxon>
        <taxon>Nocardia</taxon>
    </lineage>
</organism>
<reference evidence="2 3" key="1">
    <citation type="submission" date="2020-04" db="EMBL/GenBank/DDBJ databases">
        <title>MicrobeNet Type strains.</title>
        <authorList>
            <person name="Nicholson A.C."/>
        </authorList>
    </citation>
    <scope>NUCLEOTIDE SEQUENCE [LARGE SCALE GENOMIC DNA]</scope>
    <source>
        <strain evidence="2 3">DSM 45078</strain>
    </source>
</reference>
<dbReference type="PANTHER" id="PTHR13696">
    <property type="entry name" value="P-LOOP CONTAINING NUCLEOSIDE TRIPHOSPHATE HYDROLASE"/>
    <property type="match status" value="1"/>
</dbReference>
<comment type="caution">
    <text evidence="2">The sequence shown here is derived from an EMBL/GenBank/DDBJ whole genome shotgun (WGS) entry which is preliminary data.</text>
</comment>
<dbReference type="SUPFAM" id="SSF52540">
    <property type="entry name" value="P-loop containing nucleoside triphosphate hydrolases"/>
    <property type="match status" value="1"/>
</dbReference>
<protein>
    <submittedName>
        <fullName evidence="2">MinD/ParA family protein</fullName>
    </submittedName>
</protein>
<dbReference type="AlphaFoldDB" id="A0A846XHI4"/>
<evidence type="ECO:0000313" key="2">
    <source>
        <dbReference type="EMBL" id="NKY33324.1"/>
    </source>
</evidence>
<evidence type="ECO:0000313" key="3">
    <source>
        <dbReference type="Proteomes" id="UP000565715"/>
    </source>
</evidence>